<keyword evidence="3" id="KW-0378">Hydrolase</keyword>
<feature type="domain" description="HD-GYP" evidence="2">
    <location>
        <begin position="141"/>
        <end position="337"/>
    </location>
</feature>
<gene>
    <name evidence="3" type="primary">rpfG_9</name>
    <name evidence="3" type="ORF">NNJEOMEG_02460</name>
</gene>
<dbReference type="GO" id="GO:0071111">
    <property type="term" value="F:cyclic-guanylate-specific phosphodiesterase activity"/>
    <property type="evidence" value="ECO:0007669"/>
    <property type="project" value="UniProtKB-EC"/>
</dbReference>
<dbReference type="SMART" id="SM00471">
    <property type="entry name" value="HDc"/>
    <property type="match status" value="1"/>
</dbReference>
<dbReference type="PANTHER" id="PTHR43155:SF2">
    <property type="entry name" value="CYCLIC DI-GMP PHOSPHODIESTERASE PA4108"/>
    <property type="match status" value="1"/>
</dbReference>
<dbReference type="PANTHER" id="PTHR43155">
    <property type="entry name" value="CYCLIC DI-GMP PHOSPHODIESTERASE PA4108-RELATED"/>
    <property type="match status" value="1"/>
</dbReference>
<evidence type="ECO:0000313" key="4">
    <source>
        <dbReference type="Proteomes" id="UP000494245"/>
    </source>
</evidence>
<proteinExistence type="predicted"/>
<dbReference type="InterPro" id="IPR003607">
    <property type="entry name" value="HD/PDEase_dom"/>
</dbReference>
<dbReference type="CDD" id="cd00077">
    <property type="entry name" value="HDc"/>
    <property type="match status" value="1"/>
</dbReference>
<dbReference type="Proteomes" id="UP000494245">
    <property type="component" value="Unassembled WGS sequence"/>
</dbReference>
<dbReference type="RefSeq" id="WP_173084852.1">
    <property type="nucleotide sequence ID" value="NZ_BLTE01000011.1"/>
</dbReference>
<dbReference type="InterPro" id="IPR006674">
    <property type="entry name" value="HD_domain"/>
</dbReference>
<reference evidence="3 4" key="1">
    <citation type="submission" date="2020-04" db="EMBL/GenBank/DDBJ databases">
        <authorList>
            <consortium name="Desulfovibrio sp. FSS-1 genome sequencing consortium"/>
            <person name="Shimoshige H."/>
            <person name="Kobayashi H."/>
            <person name="Maekawa T."/>
        </authorList>
    </citation>
    <scope>NUCLEOTIDE SEQUENCE [LARGE SCALE GENOMIC DNA]</scope>
    <source>
        <strain evidence="3 4">SIID29052-01</strain>
    </source>
</reference>
<accession>A0A6V8LQ12</accession>
<sequence>MSALKRIPLEKLRPGMFVHGFELSWFKHPYLTTRIGLLRDADRIEELRALGVPGVQIDVTRGLDVEPDPQPEPCAPAEEAPACRDALAEVPPQWDTGQTLRYARRLFVQSMESTRRFLAQAEAGQDLNMDEASRIVGVMVETAKSNRSVLRLLSVLKSYDDYTYTHSLNVAALGVLFGQDLGLGEDKLRILGLSGLLHDVGKCLIPREILTKPQSLTPAEFEVMKRHTVLGWRYVQDQGQIPGVVAEAVLDHHERQDGTGYPRNLKGNGIPGLPRILSVLDVYDALTSDRVYRAGLSPHAALRTIYTEMNASLPRDLLMRFVRCVGVYPPGTVVQLKNGFYAVVTGSNPRQPLHPPMTLFLGPDRKPVRPRRVETVRLGTGSSGSGYEIARTVEPSEVQPPGSDIWL</sequence>
<comment type="caution">
    <text evidence="3">The sequence shown here is derived from an EMBL/GenBank/DDBJ whole genome shotgun (WGS) entry which is preliminary data.</text>
</comment>
<dbReference type="PROSITE" id="PS51832">
    <property type="entry name" value="HD_GYP"/>
    <property type="match status" value="1"/>
</dbReference>
<feature type="domain" description="HD" evidence="1">
    <location>
        <begin position="163"/>
        <end position="286"/>
    </location>
</feature>
<keyword evidence="4" id="KW-1185">Reference proteome</keyword>
<organism evidence="3 4">
    <name type="scientific">Fundidesulfovibrio magnetotacticus</name>
    <dbReference type="NCBI Taxonomy" id="2730080"/>
    <lineage>
        <taxon>Bacteria</taxon>
        <taxon>Pseudomonadati</taxon>
        <taxon>Thermodesulfobacteriota</taxon>
        <taxon>Desulfovibrionia</taxon>
        <taxon>Desulfovibrionales</taxon>
        <taxon>Desulfovibrionaceae</taxon>
        <taxon>Fundidesulfovibrio</taxon>
    </lineage>
</organism>
<dbReference type="InterPro" id="IPR021812">
    <property type="entry name" value="DUF3391"/>
</dbReference>
<dbReference type="Gene3D" id="1.10.3210.10">
    <property type="entry name" value="Hypothetical protein af1432"/>
    <property type="match status" value="1"/>
</dbReference>
<reference evidence="3 4" key="2">
    <citation type="submission" date="2020-05" db="EMBL/GenBank/DDBJ databases">
        <title>Draft genome sequence of Desulfovibrio sp. strainFSS-1.</title>
        <authorList>
            <person name="Shimoshige H."/>
            <person name="Kobayashi H."/>
            <person name="Maekawa T."/>
        </authorList>
    </citation>
    <scope>NUCLEOTIDE SEQUENCE [LARGE SCALE GENOMIC DNA]</scope>
    <source>
        <strain evidence="3 4">SIID29052-01</strain>
    </source>
</reference>
<dbReference type="SUPFAM" id="SSF109604">
    <property type="entry name" value="HD-domain/PDEase-like"/>
    <property type="match status" value="1"/>
</dbReference>
<dbReference type="InterPro" id="IPR037522">
    <property type="entry name" value="HD_GYP_dom"/>
</dbReference>
<dbReference type="Pfam" id="PF11871">
    <property type="entry name" value="DUF3391"/>
    <property type="match status" value="1"/>
</dbReference>
<evidence type="ECO:0000313" key="3">
    <source>
        <dbReference type="EMBL" id="GFK94613.1"/>
    </source>
</evidence>
<dbReference type="EMBL" id="BLTE01000011">
    <property type="protein sequence ID" value="GFK94613.1"/>
    <property type="molecule type" value="Genomic_DNA"/>
</dbReference>
<evidence type="ECO:0000259" key="2">
    <source>
        <dbReference type="PROSITE" id="PS51832"/>
    </source>
</evidence>
<dbReference type="PROSITE" id="PS51831">
    <property type="entry name" value="HD"/>
    <property type="match status" value="1"/>
</dbReference>
<dbReference type="AlphaFoldDB" id="A0A6V8LQ12"/>
<dbReference type="EC" id="3.1.4.52" evidence="3"/>
<protein>
    <submittedName>
        <fullName evidence="3">Cyclic di-GMP phosphodiesterase response regulator RpfG</fullName>
        <ecNumber evidence="3">3.1.4.52</ecNumber>
    </submittedName>
</protein>
<dbReference type="Pfam" id="PF13487">
    <property type="entry name" value="HD_5"/>
    <property type="match status" value="1"/>
</dbReference>
<name>A0A6V8LQ12_9BACT</name>
<evidence type="ECO:0000259" key="1">
    <source>
        <dbReference type="PROSITE" id="PS51831"/>
    </source>
</evidence>